<sequence>MPLMRICTKLLQPSTRVWRWTKSIVPAGGPAVCVRKQLCRAESSSPTGKSAQERQRQLMARGLPKQRPIPGVKQIIAVASGKGGVGKSTTAVNLALGLAAVCKNSTVGLLDADVYGPSIPKLMNLRGSPEVTTENQMRPLMNYGISCMSMGFLIEESAPVVWRGLMVMSAVEKLLRQVAWGNLDYLIIDMPPGTGDVQLSITQSIPVSGSVIVTTPQDLALIDARRGAEMFKKVNVPVLGLVQNMSVFRCPKCHHETHIFGEDGAQQLALDLDVEILGDIPLHLNIREKSDKGQPVVVSDPESPEAIAYLRVAARVIERLPTPTD</sequence>
<dbReference type="InterPro" id="IPR033756">
    <property type="entry name" value="YlxH/NBP35"/>
</dbReference>
<keyword evidence="7" id="KW-0809">Transit peptide</keyword>
<dbReference type="PANTHER" id="PTHR42961:SF2">
    <property type="entry name" value="IRON-SULFUR PROTEIN NUBPL"/>
    <property type="match status" value="1"/>
</dbReference>
<feature type="non-terminal residue" evidence="15">
    <location>
        <position position="325"/>
    </location>
</feature>
<dbReference type="GO" id="GO:0051539">
    <property type="term" value="F:4 iron, 4 sulfur cluster binding"/>
    <property type="evidence" value="ECO:0007669"/>
    <property type="project" value="UniProtKB-KW"/>
</dbReference>
<evidence type="ECO:0000313" key="15">
    <source>
        <dbReference type="EMBL" id="KAG2457889.1"/>
    </source>
</evidence>
<dbReference type="GO" id="GO:0016226">
    <property type="term" value="P:iron-sulfur cluster assembly"/>
    <property type="evidence" value="ECO:0007669"/>
    <property type="project" value="InterPro"/>
</dbReference>
<keyword evidence="3" id="KW-0004">4Fe-4S</keyword>
<dbReference type="SUPFAM" id="SSF52540">
    <property type="entry name" value="P-loop containing nucleoside triphosphate hydrolases"/>
    <property type="match status" value="1"/>
</dbReference>
<dbReference type="Proteomes" id="UP000886611">
    <property type="component" value="Unassembled WGS sequence"/>
</dbReference>
<dbReference type="GO" id="GO:0005524">
    <property type="term" value="F:ATP binding"/>
    <property type="evidence" value="ECO:0007669"/>
    <property type="project" value="UniProtKB-KW"/>
</dbReference>
<reference evidence="15 16" key="1">
    <citation type="journal article" date="2021" name="Cell">
        <title>Tracing the genetic footprints of vertebrate landing in non-teleost ray-finned fishes.</title>
        <authorList>
            <person name="Bi X."/>
            <person name="Wang K."/>
            <person name="Yang L."/>
            <person name="Pan H."/>
            <person name="Jiang H."/>
            <person name="Wei Q."/>
            <person name="Fang M."/>
            <person name="Yu H."/>
            <person name="Zhu C."/>
            <person name="Cai Y."/>
            <person name="He Y."/>
            <person name="Gan X."/>
            <person name="Zeng H."/>
            <person name="Yu D."/>
            <person name="Zhu Y."/>
            <person name="Jiang H."/>
            <person name="Qiu Q."/>
            <person name="Yang H."/>
            <person name="Zhang Y.E."/>
            <person name="Wang W."/>
            <person name="Zhu M."/>
            <person name="He S."/>
            <person name="Zhang G."/>
        </authorList>
    </citation>
    <scope>NUCLEOTIDE SEQUENCE [LARGE SCALE GENOMIC DNA]</scope>
    <source>
        <strain evidence="15">Bchr_013</strain>
    </source>
</reference>
<dbReference type="FunFam" id="3.40.50.300:FF:000709">
    <property type="entry name" value="Iron-sulfur protein NUBPL isoform X1"/>
    <property type="match status" value="1"/>
</dbReference>
<evidence type="ECO:0000256" key="10">
    <source>
        <dbReference type="ARBA" id="ARBA00023128"/>
    </source>
</evidence>
<keyword evidence="8" id="KW-0408">Iron</keyword>
<protein>
    <recommendedName>
        <fullName evidence="13">Iron-sulfur cluster transfer protein NUBPL</fullName>
    </recommendedName>
    <alternativeName>
        <fullName evidence="14">Nucleotide-binding protein-like</fullName>
    </alternativeName>
</protein>
<accession>A0A8X8BK58</accession>
<dbReference type="GeneID" id="120518559"/>
<comment type="subcellular location">
    <subcellularLocation>
        <location evidence="2">Mitochondrion</location>
    </subcellularLocation>
</comment>
<gene>
    <name evidence="15" type="primary">Nubpl</name>
    <name evidence="15" type="ORF">GTO96_0011742</name>
</gene>
<keyword evidence="4" id="KW-0479">Metal-binding</keyword>
<evidence type="ECO:0000256" key="1">
    <source>
        <dbReference type="ARBA" id="ARBA00001966"/>
    </source>
</evidence>
<dbReference type="Gene3D" id="3.40.50.300">
    <property type="entry name" value="P-loop containing nucleotide triphosphate hydrolases"/>
    <property type="match status" value="1"/>
</dbReference>
<dbReference type="InterPro" id="IPR044304">
    <property type="entry name" value="NUBPL-like"/>
</dbReference>
<keyword evidence="9" id="KW-0411">Iron-sulfur</keyword>
<comment type="function">
    <text evidence="12">Iron-sulfur cluster transfer protein involved in the assembly of the mitochondrial membrane respiratory chain NADH dehydrogenase (Complex I). May deliver one or more Fe-S clusters to complex I subunits.</text>
</comment>
<evidence type="ECO:0000256" key="14">
    <source>
        <dbReference type="ARBA" id="ARBA00081370"/>
    </source>
</evidence>
<evidence type="ECO:0000256" key="5">
    <source>
        <dbReference type="ARBA" id="ARBA00022741"/>
    </source>
</evidence>
<dbReference type="PANTHER" id="PTHR42961">
    <property type="entry name" value="IRON-SULFUR PROTEIN NUBPL"/>
    <property type="match status" value="1"/>
</dbReference>
<keyword evidence="10" id="KW-0496">Mitochondrion</keyword>
<dbReference type="GO" id="GO:0140663">
    <property type="term" value="F:ATP-dependent FeS chaperone activity"/>
    <property type="evidence" value="ECO:0007669"/>
    <property type="project" value="InterPro"/>
</dbReference>
<dbReference type="GO" id="GO:0046872">
    <property type="term" value="F:metal ion binding"/>
    <property type="evidence" value="ECO:0007669"/>
    <property type="project" value="UniProtKB-KW"/>
</dbReference>
<evidence type="ECO:0000256" key="11">
    <source>
        <dbReference type="ARBA" id="ARBA00024036"/>
    </source>
</evidence>
<dbReference type="Pfam" id="PF10609">
    <property type="entry name" value="ParA"/>
    <property type="match status" value="1"/>
</dbReference>
<keyword evidence="16" id="KW-1185">Reference proteome</keyword>
<dbReference type="CDD" id="cd02037">
    <property type="entry name" value="Mrp_NBP35"/>
    <property type="match status" value="1"/>
</dbReference>
<comment type="similarity">
    <text evidence="11">Belongs to the Mrp/NBP35 ATP-binding proteins family.</text>
</comment>
<comment type="cofactor">
    <cofactor evidence="1">
        <name>[4Fe-4S] cluster</name>
        <dbReference type="ChEBI" id="CHEBI:49883"/>
    </cofactor>
</comment>
<feature type="non-terminal residue" evidence="15">
    <location>
        <position position="1"/>
    </location>
</feature>
<organism evidence="15 16">
    <name type="scientific">Polypterus senegalus</name>
    <name type="common">Senegal bichir</name>
    <dbReference type="NCBI Taxonomy" id="55291"/>
    <lineage>
        <taxon>Eukaryota</taxon>
        <taxon>Metazoa</taxon>
        <taxon>Chordata</taxon>
        <taxon>Craniata</taxon>
        <taxon>Vertebrata</taxon>
        <taxon>Euteleostomi</taxon>
        <taxon>Actinopterygii</taxon>
        <taxon>Polypteriformes</taxon>
        <taxon>Polypteridae</taxon>
        <taxon>Polypterus</taxon>
    </lineage>
</organism>
<evidence type="ECO:0000256" key="13">
    <source>
        <dbReference type="ARBA" id="ARBA00069083"/>
    </source>
</evidence>
<comment type="caution">
    <text evidence="15">The sequence shown here is derived from an EMBL/GenBank/DDBJ whole genome shotgun (WGS) entry which is preliminary data.</text>
</comment>
<evidence type="ECO:0000256" key="2">
    <source>
        <dbReference type="ARBA" id="ARBA00004173"/>
    </source>
</evidence>
<dbReference type="EMBL" id="JAATIS010008546">
    <property type="protein sequence ID" value="KAG2457889.1"/>
    <property type="molecule type" value="Genomic_DNA"/>
</dbReference>
<dbReference type="InterPro" id="IPR019591">
    <property type="entry name" value="Mrp/NBP35_ATP-bd"/>
</dbReference>
<evidence type="ECO:0000256" key="9">
    <source>
        <dbReference type="ARBA" id="ARBA00023014"/>
    </source>
</evidence>
<name>A0A8X8BK58_POLSE</name>
<evidence type="ECO:0000256" key="4">
    <source>
        <dbReference type="ARBA" id="ARBA00022723"/>
    </source>
</evidence>
<evidence type="ECO:0000256" key="6">
    <source>
        <dbReference type="ARBA" id="ARBA00022840"/>
    </source>
</evidence>
<dbReference type="OrthoDB" id="1741334at2759"/>
<dbReference type="InterPro" id="IPR000808">
    <property type="entry name" value="Mrp-like_CS"/>
</dbReference>
<keyword evidence="5" id="KW-0547">Nucleotide-binding</keyword>
<dbReference type="GO" id="GO:0005759">
    <property type="term" value="C:mitochondrial matrix"/>
    <property type="evidence" value="ECO:0007669"/>
    <property type="project" value="UniProtKB-ARBA"/>
</dbReference>
<dbReference type="GO" id="GO:0032981">
    <property type="term" value="P:mitochondrial respiratory chain complex I assembly"/>
    <property type="evidence" value="ECO:0007669"/>
    <property type="project" value="TreeGrafter"/>
</dbReference>
<evidence type="ECO:0000313" key="16">
    <source>
        <dbReference type="Proteomes" id="UP000886611"/>
    </source>
</evidence>
<dbReference type="RefSeq" id="XP_039597352.1">
    <property type="nucleotide sequence ID" value="XM_039741418.1"/>
</dbReference>
<evidence type="ECO:0000256" key="3">
    <source>
        <dbReference type="ARBA" id="ARBA00022485"/>
    </source>
</evidence>
<dbReference type="PROSITE" id="PS01215">
    <property type="entry name" value="MRP"/>
    <property type="match status" value="1"/>
</dbReference>
<evidence type="ECO:0000256" key="7">
    <source>
        <dbReference type="ARBA" id="ARBA00022946"/>
    </source>
</evidence>
<evidence type="ECO:0000256" key="12">
    <source>
        <dbReference type="ARBA" id="ARBA00056637"/>
    </source>
</evidence>
<keyword evidence="6" id="KW-0067">ATP-binding</keyword>
<dbReference type="InterPro" id="IPR027417">
    <property type="entry name" value="P-loop_NTPase"/>
</dbReference>
<dbReference type="AlphaFoldDB" id="A0A8X8BK58"/>
<dbReference type="HAMAP" id="MF_02040">
    <property type="entry name" value="Mrp_NBP35"/>
    <property type="match status" value="1"/>
</dbReference>
<evidence type="ECO:0000256" key="8">
    <source>
        <dbReference type="ARBA" id="ARBA00023004"/>
    </source>
</evidence>
<proteinExistence type="inferred from homology"/>